<accession>A0AC34GRM1</accession>
<dbReference type="WBParaSite" id="ES5_v2.g722.t1">
    <property type="protein sequence ID" value="ES5_v2.g722.t1"/>
    <property type="gene ID" value="ES5_v2.g722"/>
</dbReference>
<name>A0AC34GRM1_9BILA</name>
<sequence length="174" mass="20042">MERCEWKFISPKKYKFKFVLLFKGQGYVNLTGNYGQEITLKEYEKPPIKKVIDSEFLIITSVATGDITVEPFFKGYLSVIKKHPYPKILEAGCSVITKNGTTTWFTDPKFAYPNNAQCWYNFTVPWQTQIVVSTGLVFIEKSADQILYYDDDGEHVLIEHSPGKPIYSLCNICR</sequence>
<organism evidence="1 2">
    <name type="scientific">Panagrolaimus sp. ES5</name>
    <dbReference type="NCBI Taxonomy" id="591445"/>
    <lineage>
        <taxon>Eukaryota</taxon>
        <taxon>Metazoa</taxon>
        <taxon>Ecdysozoa</taxon>
        <taxon>Nematoda</taxon>
        <taxon>Chromadorea</taxon>
        <taxon>Rhabditida</taxon>
        <taxon>Tylenchina</taxon>
        <taxon>Panagrolaimomorpha</taxon>
        <taxon>Panagrolaimoidea</taxon>
        <taxon>Panagrolaimidae</taxon>
        <taxon>Panagrolaimus</taxon>
    </lineage>
</organism>
<protein>
    <submittedName>
        <fullName evidence="2">CUB domain-containing protein</fullName>
    </submittedName>
</protein>
<evidence type="ECO:0000313" key="1">
    <source>
        <dbReference type="Proteomes" id="UP000887579"/>
    </source>
</evidence>
<proteinExistence type="predicted"/>
<dbReference type="Proteomes" id="UP000887579">
    <property type="component" value="Unplaced"/>
</dbReference>
<reference evidence="2" key="1">
    <citation type="submission" date="2022-11" db="UniProtKB">
        <authorList>
            <consortium name="WormBaseParasite"/>
        </authorList>
    </citation>
    <scope>IDENTIFICATION</scope>
</reference>
<evidence type="ECO:0000313" key="2">
    <source>
        <dbReference type="WBParaSite" id="ES5_v2.g722.t1"/>
    </source>
</evidence>